<gene>
    <name evidence="2" type="ORF">BKP64_07655</name>
</gene>
<dbReference type="KEGG" id="msq:BKP64_07655"/>
<proteinExistence type="predicted"/>
<organism evidence="2 3">
    <name type="scientific">Marinobacter salinus</name>
    <dbReference type="NCBI Taxonomy" id="1874317"/>
    <lineage>
        <taxon>Bacteria</taxon>
        <taxon>Pseudomonadati</taxon>
        <taxon>Pseudomonadota</taxon>
        <taxon>Gammaproteobacteria</taxon>
        <taxon>Pseudomonadales</taxon>
        <taxon>Marinobacteraceae</taxon>
        <taxon>Marinobacter</taxon>
    </lineage>
</organism>
<dbReference type="AlphaFoldDB" id="A0A1D9GKN2"/>
<dbReference type="STRING" id="1874317.BKP64_07655"/>
<evidence type="ECO:0000256" key="1">
    <source>
        <dbReference type="SAM" id="Phobius"/>
    </source>
</evidence>
<keyword evidence="1" id="KW-0812">Transmembrane</keyword>
<reference evidence="2 3" key="1">
    <citation type="submission" date="2016-10" db="EMBL/GenBank/DDBJ databases">
        <title>Marinobacter salinus sp. nov., a moderately halophilic bacterium isolated from a tidal flat environment.</title>
        <authorList>
            <person name="Park S.-J."/>
        </authorList>
    </citation>
    <scope>NUCLEOTIDE SEQUENCE [LARGE SCALE GENOMIC DNA]</scope>
    <source>
        <strain evidence="2 3">Hb8</strain>
    </source>
</reference>
<keyword evidence="3" id="KW-1185">Reference proteome</keyword>
<feature type="transmembrane region" description="Helical" evidence="1">
    <location>
        <begin position="55"/>
        <end position="72"/>
    </location>
</feature>
<accession>A0A1D9GKN2</accession>
<dbReference type="RefSeq" id="WP_070968118.1">
    <property type="nucleotide sequence ID" value="NZ_CP017715.1"/>
</dbReference>
<name>A0A1D9GKN2_9GAMM</name>
<evidence type="ECO:0000313" key="2">
    <source>
        <dbReference type="EMBL" id="AOY88055.1"/>
    </source>
</evidence>
<dbReference type="EMBL" id="CP017715">
    <property type="protein sequence ID" value="AOY88055.1"/>
    <property type="molecule type" value="Genomic_DNA"/>
</dbReference>
<evidence type="ECO:0000313" key="3">
    <source>
        <dbReference type="Proteomes" id="UP000177445"/>
    </source>
</evidence>
<protein>
    <submittedName>
        <fullName evidence="2">Uncharacterized protein</fullName>
    </submittedName>
</protein>
<sequence>MRLGWVKGDKLIGVLNWIGTPAVFLYFFSMIVYPWFETGGQWSGVQETWMDWQTLNVGVLAFISSMVAFNISKYHANQQREREFIAARAFLPEALSELAEYFEQSAELLKEAWDRAKDKQDQCKTSLERPVPSLPENYREIFSKCISLAEPEVAQFLSYILMRLQVHHARINSLSKSFQPVSNTLVIKDNIKSYFYRLGELQALIGRIFNYSRGLEGFDDSPLSWDEFKGAYGNLDLWIDEIDDLSDFTRRAIGRGDNHGWKA</sequence>
<dbReference type="Proteomes" id="UP000177445">
    <property type="component" value="Chromosome"/>
</dbReference>
<feature type="transmembrane region" description="Helical" evidence="1">
    <location>
        <begin position="12"/>
        <end position="35"/>
    </location>
</feature>
<keyword evidence="1" id="KW-0472">Membrane</keyword>
<dbReference type="OrthoDB" id="9180559at2"/>
<keyword evidence="1" id="KW-1133">Transmembrane helix</keyword>